<evidence type="ECO:0000313" key="6">
    <source>
        <dbReference type="Proteomes" id="UP000292424"/>
    </source>
</evidence>
<keyword evidence="2" id="KW-0378">Hydrolase</keyword>
<feature type="transmembrane region" description="Helical" evidence="3">
    <location>
        <begin position="122"/>
        <end position="143"/>
    </location>
</feature>
<keyword evidence="3" id="KW-0472">Membrane</keyword>
<organism evidence="5 6">
    <name type="scientific">Rhizosphaericola mali</name>
    <dbReference type="NCBI Taxonomy" id="2545455"/>
    <lineage>
        <taxon>Bacteria</taxon>
        <taxon>Pseudomonadati</taxon>
        <taxon>Bacteroidota</taxon>
        <taxon>Chitinophagia</taxon>
        <taxon>Chitinophagales</taxon>
        <taxon>Chitinophagaceae</taxon>
        <taxon>Rhizosphaericola</taxon>
    </lineage>
</organism>
<dbReference type="Pfam" id="PF00149">
    <property type="entry name" value="Metallophos"/>
    <property type="match status" value="1"/>
</dbReference>
<dbReference type="GO" id="GO:0008758">
    <property type="term" value="F:UDP-2,3-diacylglucosamine hydrolase activity"/>
    <property type="evidence" value="ECO:0007669"/>
    <property type="project" value="TreeGrafter"/>
</dbReference>
<keyword evidence="6" id="KW-1185">Reference proteome</keyword>
<feature type="transmembrane region" description="Helical" evidence="3">
    <location>
        <begin position="42"/>
        <end position="63"/>
    </location>
</feature>
<dbReference type="PANTHER" id="PTHR31302:SF31">
    <property type="entry name" value="PHOSPHODIESTERASE YAEI"/>
    <property type="match status" value="1"/>
</dbReference>
<dbReference type="InterPro" id="IPR029052">
    <property type="entry name" value="Metallo-depent_PP-like"/>
</dbReference>
<evidence type="ECO:0000259" key="4">
    <source>
        <dbReference type="Pfam" id="PF00149"/>
    </source>
</evidence>
<keyword evidence="1" id="KW-0479">Metal-binding</keyword>
<evidence type="ECO:0000313" key="5">
    <source>
        <dbReference type="EMBL" id="QES87220.1"/>
    </source>
</evidence>
<dbReference type="Gene3D" id="3.60.21.10">
    <property type="match status" value="1"/>
</dbReference>
<dbReference type="AlphaFoldDB" id="A0A5P2G091"/>
<evidence type="ECO:0000256" key="1">
    <source>
        <dbReference type="ARBA" id="ARBA00022723"/>
    </source>
</evidence>
<dbReference type="InterPro" id="IPR004843">
    <property type="entry name" value="Calcineurin-like_PHP"/>
</dbReference>
<reference evidence="5 6" key="1">
    <citation type="submission" date="2019-09" db="EMBL/GenBank/DDBJ databases">
        <title>Complete genome sequence of Arachidicoccus sp. B3-10 isolated from apple orchard soil.</title>
        <authorList>
            <person name="Kim H.S."/>
            <person name="Han K.-I."/>
            <person name="Suh M.K."/>
            <person name="Lee K.C."/>
            <person name="Eom M.K."/>
            <person name="Kim J.-S."/>
            <person name="Kang S.W."/>
            <person name="Sin Y."/>
            <person name="Lee J.-S."/>
        </authorList>
    </citation>
    <scope>NUCLEOTIDE SEQUENCE [LARGE SCALE GENOMIC DNA]</scope>
    <source>
        <strain evidence="5 6">B3-10</strain>
    </source>
</reference>
<evidence type="ECO:0000256" key="2">
    <source>
        <dbReference type="ARBA" id="ARBA00022801"/>
    </source>
</evidence>
<name>A0A5P2G091_9BACT</name>
<dbReference type="PANTHER" id="PTHR31302">
    <property type="entry name" value="TRANSMEMBRANE PROTEIN WITH METALLOPHOSPHOESTERASE DOMAIN-RELATED"/>
    <property type="match status" value="1"/>
</dbReference>
<dbReference type="GO" id="GO:0016020">
    <property type="term" value="C:membrane"/>
    <property type="evidence" value="ECO:0007669"/>
    <property type="project" value="GOC"/>
</dbReference>
<dbReference type="GO" id="GO:0009245">
    <property type="term" value="P:lipid A biosynthetic process"/>
    <property type="evidence" value="ECO:0007669"/>
    <property type="project" value="TreeGrafter"/>
</dbReference>
<protein>
    <submittedName>
        <fullName evidence="5">Metallophosphoesterase</fullName>
    </submittedName>
</protein>
<accession>A0A5P2G091</accession>
<feature type="transmembrane region" description="Helical" evidence="3">
    <location>
        <begin position="70"/>
        <end position="91"/>
    </location>
</feature>
<gene>
    <name evidence="5" type="ORF">E0W69_000595</name>
</gene>
<dbReference type="Proteomes" id="UP000292424">
    <property type="component" value="Chromosome"/>
</dbReference>
<dbReference type="EMBL" id="CP044016">
    <property type="protein sequence ID" value="QES87220.1"/>
    <property type="molecule type" value="Genomic_DNA"/>
</dbReference>
<dbReference type="OrthoDB" id="9780884at2"/>
<dbReference type="KEGG" id="arac:E0W69_000595"/>
<dbReference type="RefSeq" id="WP_131328098.1">
    <property type="nucleotide sequence ID" value="NZ_CP044016.1"/>
</dbReference>
<proteinExistence type="predicted"/>
<keyword evidence="3" id="KW-0812">Transmembrane</keyword>
<feature type="domain" description="Calcineurin-like phosphoesterase" evidence="4">
    <location>
        <begin position="167"/>
        <end position="349"/>
    </location>
</feature>
<sequence length="409" mass="46816">MIRSLFNNRWIILLLFIALEVYVFQAIKDITKNASQPIRWTIYGLFGLLSLLSAVFLFSLSSVSERTSTYLLSFVFVFFVSILFCSIFLAVDDLRRGITWIVYKLQHKPAPSEGSAISRSTFLSWLGVIIGGSFFGTMAYGISNRYNYKVRKKTLHFPNLPEAFKGLKIVQLSDIHSGSFTNKAAVERGVQMALAEKPDLILFTGDLVNNRAIEMKDYMDVFNQLKAPMGVYSTLGNHDYGDYVEWPTAEAKVANLNRLKEIHGELGWKLMMNEHQIFERNGQKIALIGIENWGAKGHFPKYGRMDLAYPGTENIPFKILMSHDPSHWDAEVRPKYPDIDLTLSGHTHGMQFGIDIPGFKWSPIKWMYKEWEDLYQENKQYIYVNRGYGFLGYPGRVGILPEITVLELV</sequence>
<dbReference type="GO" id="GO:0046872">
    <property type="term" value="F:metal ion binding"/>
    <property type="evidence" value="ECO:0007669"/>
    <property type="project" value="UniProtKB-KW"/>
</dbReference>
<dbReference type="CDD" id="cd07385">
    <property type="entry name" value="MPP_YkuE_C"/>
    <property type="match status" value="1"/>
</dbReference>
<keyword evidence="3" id="KW-1133">Transmembrane helix</keyword>
<evidence type="ECO:0000256" key="3">
    <source>
        <dbReference type="SAM" id="Phobius"/>
    </source>
</evidence>
<dbReference type="InterPro" id="IPR051158">
    <property type="entry name" value="Metallophosphoesterase_sf"/>
</dbReference>
<dbReference type="SUPFAM" id="SSF56300">
    <property type="entry name" value="Metallo-dependent phosphatases"/>
    <property type="match status" value="1"/>
</dbReference>